<gene>
    <name evidence="2" type="ordered locus">Ethha_0849</name>
</gene>
<dbReference type="AlphaFoldDB" id="E6U3C6"/>
<dbReference type="KEGG" id="eha:Ethha_0849"/>
<proteinExistence type="predicted"/>
<organism evidence="2 3">
    <name type="scientific">Ethanoligenens harbinense (strain DSM 18485 / JCM 12961 / CGMCC 1.5033 / YUAN-3)</name>
    <dbReference type="NCBI Taxonomy" id="663278"/>
    <lineage>
        <taxon>Bacteria</taxon>
        <taxon>Bacillati</taxon>
        <taxon>Bacillota</taxon>
        <taxon>Clostridia</taxon>
        <taxon>Eubacteriales</taxon>
        <taxon>Oscillospiraceae</taxon>
        <taxon>Ethanoligenens</taxon>
    </lineage>
</organism>
<protein>
    <submittedName>
        <fullName evidence="2">Methyltransferase type 11</fullName>
    </submittedName>
</protein>
<keyword evidence="2" id="KW-0489">Methyltransferase</keyword>
<reference evidence="2 3" key="1">
    <citation type="submission" date="2010-12" db="EMBL/GenBank/DDBJ databases">
        <title>Complete sequence of Ethanoligenens harbinense YUAN-3.</title>
        <authorList>
            <person name="Lucas S."/>
            <person name="Copeland A."/>
            <person name="Lapidus A."/>
            <person name="Cheng J.-F."/>
            <person name="Bruce D."/>
            <person name="Goodwin L."/>
            <person name="Pitluck S."/>
            <person name="Chertkov O."/>
            <person name="Misra M."/>
            <person name="Detter J.C."/>
            <person name="Han C."/>
            <person name="Tapia R."/>
            <person name="Land M."/>
            <person name="Hauser L."/>
            <person name="Jeffries C."/>
            <person name="Kyrpides N."/>
            <person name="Ivanova N."/>
            <person name="Mikhailova N."/>
            <person name="Wang A."/>
            <person name="Mouttaki H."/>
            <person name="He Z."/>
            <person name="Zhou J."/>
            <person name="Hemme C.L."/>
            <person name="Woyke T."/>
        </authorList>
    </citation>
    <scope>NUCLEOTIDE SEQUENCE [LARGE SCALE GENOMIC DNA]</scope>
    <source>
        <strain evidence="3">DSM 18485 / JCM 12961 / CGMCC 1.5033 / YUAN-3</strain>
    </source>
</reference>
<accession>E6U3C6</accession>
<name>E6U3C6_ETHHY</name>
<dbReference type="SUPFAM" id="SSF53335">
    <property type="entry name" value="S-adenosyl-L-methionine-dependent methyltransferases"/>
    <property type="match status" value="1"/>
</dbReference>
<evidence type="ECO:0000259" key="1">
    <source>
        <dbReference type="Pfam" id="PF08241"/>
    </source>
</evidence>
<dbReference type="HOGENOM" id="CLU_088165_0_0_9"/>
<dbReference type="InterPro" id="IPR029063">
    <property type="entry name" value="SAM-dependent_MTases_sf"/>
</dbReference>
<dbReference type="GO" id="GO:0008757">
    <property type="term" value="F:S-adenosylmethionine-dependent methyltransferase activity"/>
    <property type="evidence" value="ECO:0007669"/>
    <property type="project" value="InterPro"/>
</dbReference>
<dbReference type="InterPro" id="IPR013216">
    <property type="entry name" value="Methyltransf_11"/>
</dbReference>
<dbReference type="Proteomes" id="UP000001551">
    <property type="component" value="Chromosome"/>
</dbReference>
<evidence type="ECO:0000313" key="3">
    <source>
        <dbReference type="Proteomes" id="UP000001551"/>
    </source>
</evidence>
<keyword evidence="2" id="KW-0808">Transferase</keyword>
<dbReference type="RefSeq" id="WP_013484788.1">
    <property type="nucleotide sequence ID" value="NC_014828.1"/>
</dbReference>
<dbReference type="Gene3D" id="3.40.50.150">
    <property type="entry name" value="Vaccinia Virus protein VP39"/>
    <property type="match status" value="1"/>
</dbReference>
<dbReference type="GO" id="GO:0032259">
    <property type="term" value="P:methylation"/>
    <property type="evidence" value="ECO:0007669"/>
    <property type="project" value="UniProtKB-KW"/>
</dbReference>
<dbReference type="Pfam" id="PF08241">
    <property type="entry name" value="Methyltransf_11"/>
    <property type="match status" value="1"/>
</dbReference>
<dbReference type="STRING" id="663278.Ethha_0849"/>
<keyword evidence="3" id="KW-1185">Reference proteome</keyword>
<sequence>MNILEYDRMADTVFSPIYDVIAEHIVQKAGISEGVLVDIGCGGGHLGLTLLQKTSMRGYLVDVDEHAVEIAGKRATQWNLSDRAKTMVQDVHNMQFPDGFADLVVSRGSFGFWKTPEIAFSEIWRILAPGGTAYVGGGLGNRQTQAVIREKLNVLDPEWPASMKRKMQTLSTPAYREIFENLHAAYEIIENEDSGRWFILRKTST</sequence>
<evidence type="ECO:0000313" key="2">
    <source>
        <dbReference type="EMBL" id="ADU26418.1"/>
    </source>
</evidence>
<dbReference type="PANTHER" id="PTHR43591">
    <property type="entry name" value="METHYLTRANSFERASE"/>
    <property type="match status" value="1"/>
</dbReference>
<dbReference type="EMBL" id="CP002400">
    <property type="protein sequence ID" value="ADU26418.1"/>
    <property type="molecule type" value="Genomic_DNA"/>
</dbReference>
<dbReference type="eggNOG" id="COG2226">
    <property type="taxonomic scope" value="Bacteria"/>
</dbReference>
<feature type="domain" description="Methyltransferase type 11" evidence="1">
    <location>
        <begin position="37"/>
        <end position="134"/>
    </location>
</feature>